<protein>
    <recommendedName>
        <fullName evidence="4">Integral membrane protein</fullName>
    </recommendedName>
</protein>
<organism evidence="2 3">
    <name type="scientific">Streptomyces formicae</name>
    <dbReference type="NCBI Taxonomy" id="1616117"/>
    <lineage>
        <taxon>Bacteria</taxon>
        <taxon>Bacillati</taxon>
        <taxon>Actinomycetota</taxon>
        <taxon>Actinomycetes</taxon>
        <taxon>Kitasatosporales</taxon>
        <taxon>Streptomycetaceae</taxon>
        <taxon>Streptomyces</taxon>
    </lineage>
</organism>
<evidence type="ECO:0000313" key="2">
    <source>
        <dbReference type="EMBL" id="UNM14828.1"/>
    </source>
</evidence>
<feature type="transmembrane region" description="Helical" evidence="1">
    <location>
        <begin position="62"/>
        <end position="83"/>
    </location>
</feature>
<evidence type="ECO:0000256" key="1">
    <source>
        <dbReference type="SAM" id="Phobius"/>
    </source>
</evidence>
<evidence type="ECO:0008006" key="4">
    <source>
        <dbReference type="Google" id="ProtNLM"/>
    </source>
</evidence>
<gene>
    <name evidence="2" type="ORF">J4032_28185</name>
</gene>
<keyword evidence="1" id="KW-1133">Transmembrane helix</keyword>
<dbReference type="Proteomes" id="UP000828924">
    <property type="component" value="Chromosome"/>
</dbReference>
<evidence type="ECO:0000313" key="3">
    <source>
        <dbReference type="Proteomes" id="UP000828924"/>
    </source>
</evidence>
<feature type="transmembrane region" description="Helical" evidence="1">
    <location>
        <begin position="29"/>
        <end position="50"/>
    </location>
</feature>
<reference evidence="2 3" key="1">
    <citation type="submission" date="2021-03" db="EMBL/GenBank/DDBJ databases">
        <title>Complete genome of Streptomyces formicae strain 1H-GS9 (DSM 100524).</title>
        <authorList>
            <person name="Atanasov K.E."/>
            <person name="Altabella T."/>
            <person name="Ferrer A."/>
        </authorList>
    </citation>
    <scope>NUCLEOTIDE SEQUENCE [LARGE SCALE GENOMIC DNA]</scope>
    <source>
        <strain evidence="2 3">1H-GS9</strain>
    </source>
</reference>
<sequence length="102" mass="10552">MTDKDVERTDEQDDAPEPWWAGLGTRGGAALIALGGLAAAWVFLAPAAGLEWLPGTPGEPAAGYYQAAKVIAIGLVIVGTTMLGSCRSRAAAPEETNTPERD</sequence>
<name>A0ABY3WYH3_9ACTN</name>
<dbReference type="RefSeq" id="WP_242335320.1">
    <property type="nucleotide sequence ID" value="NZ_CP071872.1"/>
</dbReference>
<dbReference type="EMBL" id="CP071872">
    <property type="protein sequence ID" value="UNM14828.1"/>
    <property type="molecule type" value="Genomic_DNA"/>
</dbReference>
<keyword evidence="3" id="KW-1185">Reference proteome</keyword>
<keyword evidence="1" id="KW-0812">Transmembrane</keyword>
<accession>A0ABY3WYH3</accession>
<keyword evidence="1" id="KW-0472">Membrane</keyword>
<proteinExistence type="predicted"/>